<comment type="catalytic activity">
    <reaction evidence="1">
        <text>S-ubiquitinyl-[E2 ubiquitin-conjugating enzyme]-L-cysteine + [acceptor protein]-L-lysine = [E2 ubiquitin-conjugating enzyme]-L-cysteine + N(6)-ubiquitinyl-[acceptor protein]-L-lysine.</text>
        <dbReference type="EC" id="2.3.2.26"/>
    </reaction>
</comment>
<evidence type="ECO:0000259" key="10">
    <source>
        <dbReference type="PROSITE" id="PS50237"/>
    </source>
</evidence>
<dbReference type="GO" id="GO:0030514">
    <property type="term" value="P:negative regulation of BMP signaling pathway"/>
    <property type="evidence" value="ECO:0007669"/>
    <property type="project" value="TreeGrafter"/>
</dbReference>
<accession>A0A8B7NNQ7</accession>
<feature type="compositionally biased region" description="Low complexity" evidence="8">
    <location>
        <begin position="643"/>
        <end position="687"/>
    </location>
</feature>
<dbReference type="PANTHER" id="PTHR11254">
    <property type="entry name" value="HECT DOMAIN UBIQUITIN-PROTEIN LIGASE"/>
    <property type="match status" value="1"/>
</dbReference>
<dbReference type="PANTHER" id="PTHR11254:SF395">
    <property type="entry name" value="E3 UBIQUITIN-PROTEIN LIGASE SMURF1"/>
    <property type="match status" value="1"/>
</dbReference>
<keyword evidence="5" id="KW-0677">Repeat</keyword>
<evidence type="ECO:0000259" key="9">
    <source>
        <dbReference type="PROSITE" id="PS50020"/>
    </source>
</evidence>
<dbReference type="RefSeq" id="XP_018015332.1">
    <property type="nucleotide sequence ID" value="XM_018159843.2"/>
</dbReference>
<dbReference type="PROSITE" id="PS50237">
    <property type="entry name" value="HECT"/>
    <property type="match status" value="1"/>
</dbReference>
<protein>
    <recommendedName>
        <fullName evidence="3">HECT-type E3 ubiquitin transferase</fullName>
        <ecNumber evidence="3">2.3.2.26</ecNumber>
    </recommendedName>
</protein>
<dbReference type="AlphaFoldDB" id="A0A8B7NNQ7"/>
<reference evidence="12" key="1">
    <citation type="submission" date="2025-08" db="UniProtKB">
        <authorList>
            <consortium name="RefSeq"/>
        </authorList>
    </citation>
    <scope>IDENTIFICATION</scope>
    <source>
        <tissue evidence="12">Whole organism</tissue>
    </source>
</reference>
<keyword evidence="4" id="KW-0808">Transferase</keyword>
<dbReference type="InterPro" id="IPR035983">
    <property type="entry name" value="Hect_E3_ubiquitin_ligase"/>
</dbReference>
<feature type="region of interest" description="Disordered" evidence="8">
    <location>
        <begin position="643"/>
        <end position="699"/>
    </location>
</feature>
<feature type="compositionally biased region" description="Low complexity" evidence="8">
    <location>
        <begin position="800"/>
        <end position="828"/>
    </location>
</feature>
<evidence type="ECO:0000256" key="2">
    <source>
        <dbReference type="ARBA" id="ARBA00004906"/>
    </source>
</evidence>
<feature type="compositionally biased region" description="Low complexity" evidence="8">
    <location>
        <begin position="395"/>
        <end position="410"/>
    </location>
</feature>
<feature type="domain" description="WW" evidence="9">
    <location>
        <begin position="362"/>
        <end position="395"/>
    </location>
</feature>
<dbReference type="Gene3D" id="3.30.2160.10">
    <property type="entry name" value="Hect, E3 ligase catalytic domain"/>
    <property type="match status" value="1"/>
</dbReference>
<dbReference type="Proteomes" id="UP000694843">
    <property type="component" value="Unplaced"/>
</dbReference>
<dbReference type="GO" id="GO:0043161">
    <property type="term" value="P:proteasome-mediated ubiquitin-dependent protein catabolic process"/>
    <property type="evidence" value="ECO:0007669"/>
    <property type="project" value="TreeGrafter"/>
</dbReference>
<comment type="pathway">
    <text evidence="2">Protein modification; protein ubiquitination.</text>
</comment>
<evidence type="ECO:0000256" key="8">
    <source>
        <dbReference type="SAM" id="MobiDB-lite"/>
    </source>
</evidence>
<dbReference type="CDD" id="cd00078">
    <property type="entry name" value="HECTc"/>
    <property type="match status" value="1"/>
</dbReference>
<evidence type="ECO:0000313" key="11">
    <source>
        <dbReference type="Proteomes" id="UP000694843"/>
    </source>
</evidence>
<dbReference type="GO" id="GO:0016567">
    <property type="term" value="P:protein ubiquitination"/>
    <property type="evidence" value="ECO:0007669"/>
    <property type="project" value="UniProtKB-UniPathway"/>
</dbReference>
<feature type="compositionally biased region" description="Polar residues" evidence="8">
    <location>
        <begin position="69"/>
        <end position="82"/>
    </location>
</feature>
<dbReference type="SUPFAM" id="SSF56204">
    <property type="entry name" value="Hect, E3 ligase catalytic domain"/>
    <property type="match status" value="1"/>
</dbReference>
<dbReference type="SMART" id="SM00119">
    <property type="entry name" value="HECTc"/>
    <property type="match status" value="1"/>
</dbReference>
<feature type="domain" description="WW" evidence="9">
    <location>
        <begin position="571"/>
        <end position="604"/>
    </location>
</feature>
<dbReference type="SMART" id="SM00456">
    <property type="entry name" value="WW"/>
    <property type="match status" value="3"/>
</dbReference>
<dbReference type="Gene3D" id="3.90.1750.10">
    <property type="entry name" value="Hect, E3 ligase catalytic domains"/>
    <property type="match status" value="1"/>
</dbReference>
<dbReference type="InterPro" id="IPR036020">
    <property type="entry name" value="WW_dom_sf"/>
</dbReference>
<dbReference type="EC" id="2.3.2.26" evidence="3"/>
<feature type="compositionally biased region" description="Polar residues" evidence="8">
    <location>
        <begin position="717"/>
        <end position="727"/>
    </location>
</feature>
<feature type="compositionally biased region" description="Polar residues" evidence="8">
    <location>
        <begin position="438"/>
        <end position="448"/>
    </location>
</feature>
<feature type="region of interest" description="Disordered" evidence="8">
    <location>
        <begin position="800"/>
        <end position="868"/>
    </location>
</feature>
<dbReference type="GeneID" id="108672210"/>
<dbReference type="FunFam" id="2.20.70.10:FF:000017">
    <property type="entry name" value="E3 ubiquitin-protein ligase"/>
    <property type="match status" value="1"/>
</dbReference>
<feature type="domain" description="HECT" evidence="10">
    <location>
        <begin position="915"/>
        <end position="1253"/>
    </location>
</feature>
<gene>
    <name evidence="12" type="primary">LOC108672210</name>
</gene>
<evidence type="ECO:0000256" key="1">
    <source>
        <dbReference type="ARBA" id="ARBA00000885"/>
    </source>
</evidence>
<dbReference type="Gene3D" id="3.30.2410.10">
    <property type="entry name" value="Hect, E3 ligase catalytic domain"/>
    <property type="match status" value="1"/>
</dbReference>
<evidence type="ECO:0000256" key="5">
    <source>
        <dbReference type="ARBA" id="ARBA00022737"/>
    </source>
</evidence>
<dbReference type="UniPathway" id="UPA00143"/>
<dbReference type="Pfam" id="PF00632">
    <property type="entry name" value="HECT"/>
    <property type="match status" value="1"/>
</dbReference>
<dbReference type="PROSITE" id="PS50020">
    <property type="entry name" value="WW_DOMAIN_2"/>
    <property type="match status" value="3"/>
</dbReference>
<feature type="domain" description="WW" evidence="9">
    <location>
        <begin position="525"/>
        <end position="558"/>
    </location>
</feature>
<dbReference type="FunFam" id="3.30.2160.10:FF:000001">
    <property type="entry name" value="E3 ubiquitin-protein ligase NEDD4-like"/>
    <property type="match status" value="1"/>
</dbReference>
<dbReference type="GO" id="GO:0005737">
    <property type="term" value="C:cytoplasm"/>
    <property type="evidence" value="ECO:0007669"/>
    <property type="project" value="UniProtKB-ARBA"/>
</dbReference>
<feature type="region of interest" description="Disordered" evidence="8">
    <location>
        <begin position="386"/>
        <end position="413"/>
    </location>
</feature>
<feature type="compositionally biased region" description="Low complexity" evidence="8">
    <location>
        <begin position="838"/>
        <end position="853"/>
    </location>
</feature>
<organism evidence="11 12">
    <name type="scientific">Hyalella azteca</name>
    <name type="common">Amphipod</name>
    <dbReference type="NCBI Taxonomy" id="294128"/>
    <lineage>
        <taxon>Eukaryota</taxon>
        <taxon>Metazoa</taxon>
        <taxon>Ecdysozoa</taxon>
        <taxon>Arthropoda</taxon>
        <taxon>Crustacea</taxon>
        <taxon>Multicrustacea</taxon>
        <taxon>Malacostraca</taxon>
        <taxon>Eumalacostraca</taxon>
        <taxon>Peracarida</taxon>
        <taxon>Amphipoda</taxon>
        <taxon>Senticaudata</taxon>
        <taxon>Talitrida</taxon>
        <taxon>Talitroidea</taxon>
        <taxon>Hyalellidae</taxon>
        <taxon>Hyalella</taxon>
    </lineage>
</organism>
<dbReference type="CTD" id="36999"/>
<dbReference type="InterPro" id="IPR000569">
    <property type="entry name" value="HECT_dom"/>
</dbReference>
<dbReference type="OrthoDB" id="423283at2759"/>
<feature type="region of interest" description="Disordered" evidence="8">
    <location>
        <begin position="717"/>
        <end position="779"/>
    </location>
</feature>
<evidence type="ECO:0000256" key="4">
    <source>
        <dbReference type="ARBA" id="ARBA00022679"/>
    </source>
</evidence>
<dbReference type="FunFam" id="3.30.2410.10:FF:000014">
    <property type="entry name" value="E3 ubiquitin-protein ligase SMURF1"/>
    <property type="match status" value="1"/>
</dbReference>
<dbReference type="PROSITE" id="PS01159">
    <property type="entry name" value="WW_DOMAIN_1"/>
    <property type="match status" value="1"/>
</dbReference>
<feature type="region of interest" description="Disordered" evidence="8">
    <location>
        <begin position="438"/>
        <end position="509"/>
    </location>
</feature>
<evidence type="ECO:0000256" key="3">
    <source>
        <dbReference type="ARBA" id="ARBA00012485"/>
    </source>
</evidence>
<dbReference type="Gene3D" id="2.20.70.10">
    <property type="match status" value="3"/>
</dbReference>
<dbReference type="SUPFAM" id="SSF51045">
    <property type="entry name" value="WW domain"/>
    <property type="match status" value="3"/>
</dbReference>
<evidence type="ECO:0000256" key="6">
    <source>
        <dbReference type="ARBA" id="ARBA00022786"/>
    </source>
</evidence>
<dbReference type="InterPro" id="IPR001202">
    <property type="entry name" value="WW_dom"/>
</dbReference>
<dbReference type="CDD" id="cd00201">
    <property type="entry name" value="WW"/>
    <property type="match status" value="3"/>
</dbReference>
<evidence type="ECO:0000313" key="12">
    <source>
        <dbReference type="RefSeq" id="XP_018015332.1"/>
    </source>
</evidence>
<feature type="region of interest" description="Disordered" evidence="8">
    <location>
        <begin position="307"/>
        <end position="326"/>
    </location>
</feature>
<dbReference type="GO" id="GO:0061630">
    <property type="term" value="F:ubiquitin protein ligase activity"/>
    <property type="evidence" value="ECO:0007669"/>
    <property type="project" value="UniProtKB-EC"/>
</dbReference>
<keyword evidence="6 7" id="KW-0833">Ubl conjugation pathway</keyword>
<feature type="region of interest" description="Disordered" evidence="8">
    <location>
        <begin position="47"/>
        <end position="86"/>
    </location>
</feature>
<dbReference type="Pfam" id="PF00397">
    <property type="entry name" value="WW"/>
    <property type="match status" value="3"/>
</dbReference>
<dbReference type="KEGG" id="hazt:108672210"/>
<feature type="compositionally biased region" description="Low complexity" evidence="8">
    <location>
        <begin position="475"/>
        <end position="494"/>
    </location>
</feature>
<name>A0A8B7NNQ7_HYAAZ</name>
<dbReference type="InterPro" id="IPR050409">
    <property type="entry name" value="E3_ubiq-protein_ligase"/>
</dbReference>
<sequence length="1253" mass="138659">MAQRKESVIEKPPSKCFICSSIHKKICKKPTKSKKVKDIRLELPPYTRYERARSQGSENQRCDHRNSSAHRTSSDASHSGRSLSRREDSLGIVSRAIISGINVIKQQFSLRITASNFVRRNDDPECRGKLKTKSRIDHCKCDGNNSRSCVKKNNSERRRSHSRSRQILQTSHVNNYEEHRCPRSRVRNRRALNTRQLYSADCDRGAASRRRVQQLSQVGEAKPNLLTRAVFTASRFLPRSRRTAAELLVFCLPKPIDILGSRDGITISVWNKRKLQKKGSNNAFLGSVLLTPTLVNQLKDTGYQRLELGRDSSNLPDDPATGGGDVRGQLIVSLMTRDNRSGSSSAAAAALAITNPLIRGPDDLPEGWEERRTAAGRVYYVDHNNRTTHWERPRPTASTSQQASSSSSPSRHSTCFAGNIVLTNPAAALACGETSSLAADEPNASTPEKTPVRRARSETMSGSNGGGDRRSALVLPLTPSHSSGSHHSSPNTPHGDGGGSSSQQRRRSARHRNYLTRNRLHDQPGDLPAHYELRTTSQGQVYYFNTESGVSTWHDPRIPRDLGPLEDSELGPLPTGWELRFTASGRPYFLNHVKRTTQFTDPRLSNRNVLNNILRNRESTLGSSQESTSTVITNMLSAVTSTQPVTVTSSTNNTNNNLGPNDTRSGSSSSNSSTTTTTTSSNHTVATVAGIPTSDDTLNIENVDPMEVLIDSLSRSRLANGSTSPHSRVSPPADLAAAPSEPVPNDNSVTHRTSSSNSNNSPSDHTSPTSSPNAASEVVSIEPVVSSPLPAALTTTNPIATTVTTSTPTTVPLPSTITSTAPTSASRTPIRRVPPLPSSSSASSAPNPNSNKDPAPPTDGEGHDCPPKYTRDLVAKLNVLRAQLSCQVPQSGHCRLDIPRTEVFEESFRQISKLRPKDLKKRLMVKFRGEEGLDYGGIAREWLYLLSHEMLNPYYGLFQYSRDDIYTLQINPDSNVNPEHLAYFYFVGRVIGLAVFHGHYIDGGFAMPFYKMLLNKPIVLEDIEAVDPDLYSSLNWMLCNDITDVMDSTTFTVEHDRFGVLQRKELKPGGSKIFLTEDNKKEYVKLYVNFRFMQGIERQFTILQKGFTELVSQELLAPFDERELELIIGGLGKIDVEDWKANTRLKHCTADTPIVIWFWQIVERYTEEMRARLLQFVTGSSRVPLQGFKALQGSTGATGPRLFTIHLIDANKENLPKAHTCFNRIDIPAYESFSKMYEKLTQAVEETCGFAVE</sequence>
<dbReference type="FunFam" id="3.90.1750.10:FF:000079">
    <property type="entry name" value="E3 ubiquitin-protein ligase"/>
    <property type="match status" value="1"/>
</dbReference>
<keyword evidence="11" id="KW-1185">Reference proteome</keyword>
<feature type="active site" description="Glycyl thioester intermediate" evidence="7">
    <location>
        <position position="1221"/>
    </location>
</feature>
<evidence type="ECO:0000256" key="7">
    <source>
        <dbReference type="PROSITE-ProRule" id="PRU00104"/>
    </source>
</evidence>
<feature type="compositionally biased region" description="Low complexity" evidence="8">
    <location>
        <begin position="753"/>
        <end position="779"/>
    </location>
</feature>
<proteinExistence type="predicted"/>